<comment type="caution">
    <text evidence="6">The sequence shown here is derived from an EMBL/GenBank/DDBJ whole genome shotgun (WGS) entry which is preliminary data.</text>
</comment>
<reference evidence="7" key="1">
    <citation type="journal article" date="2019" name="Int. J. Syst. Evol. Microbiol.">
        <title>The Global Catalogue of Microorganisms (GCM) 10K type strain sequencing project: providing services to taxonomists for standard genome sequencing and annotation.</title>
        <authorList>
            <consortium name="The Broad Institute Genomics Platform"/>
            <consortium name="The Broad Institute Genome Sequencing Center for Infectious Disease"/>
            <person name="Wu L."/>
            <person name="Ma J."/>
        </authorList>
    </citation>
    <scope>NUCLEOTIDE SEQUENCE [LARGE SCALE GENOMIC DNA]</scope>
    <source>
        <strain evidence="7">LMG 29894</strain>
    </source>
</reference>
<dbReference type="HAMAP" id="MF_00703">
    <property type="entry name" value="Thymid_phosp_2"/>
    <property type="match status" value="1"/>
</dbReference>
<keyword evidence="1 4" id="KW-0328">Glycosyltransferase</keyword>
<dbReference type="Pfam" id="PF00591">
    <property type="entry name" value="Glycos_transf_3"/>
    <property type="match status" value="1"/>
</dbReference>
<dbReference type="InterPro" id="IPR036566">
    <property type="entry name" value="PYNP-like_C_sf"/>
</dbReference>
<dbReference type="PROSITE" id="PS00647">
    <property type="entry name" value="THYMID_PHOSPHORYLASE"/>
    <property type="match status" value="1"/>
</dbReference>
<dbReference type="PANTHER" id="PTHR10515:SF0">
    <property type="entry name" value="THYMIDINE PHOSPHORYLASE"/>
    <property type="match status" value="1"/>
</dbReference>
<dbReference type="InterPro" id="IPR017872">
    <property type="entry name" value="Pyrmidine_PPase_CS"/>
</dbReference>
<organism evidence="6 7">
    <name type="scientific">Chitinimonas lacunae</name>
    <dbReference type="NCBI Taxonomy" id="1963018"/>
    <lineage>
        <taxon>Bacteria</taxon>
        <taxon>Pseudomonadati</taxon>
        <taxon>Pseudomonadota</taxon>
        <taxon>Betaproteobacteria</taxon>
        <taxon>Neisseriales</taxon>
        <taxon>Chitinibacteraceae</taxon>
        <taxon>Chitinimonas</taxon>
    </lineage>
</organism>
<dbReference type="EMBL" id="JBHSBU010000001">
    <property type="protein sequence ID" value="MFC4159127.1"/>
    <property type="molecule type" value="Genomic_DNA"/>
</dbReference>
<dbReference type="NCBIfam" id="TIGR02645">
    <property type="entry name" value="ARCH_P_rylase"/>
    <property type="match status" value="1"/>
</dbReference>
<dbReference type="InterPro" id="IPR017459">
    <property type="entry name" value="Glycosyl_Trfase_fam3_N_dom"/>
</dbReference>
<name>A0ABV8MQ00_9NEIS</name>
<dbReference type="SMART" id="SM00941">
    <property type="entry name" value="PYNP_C"/>
    <property type="match status" value="1"/>
</dbReference>
<dbReference type="Proteomes" id="UP001595791">
    <property type="component" value="Unassembled WGS sequence"/>
</dbReference>
<dbReference type="SUPFAM" id="SSF52418">
    <property type="entry name" value="Nucleoside phosphorylase/phosphoribosyltransferase catalytic domain"/>
    <property type="match status" value="1"/>
</dbReference>
<protein>
    <recommendedName>
        <fullName evidence="4">Putative thymidine phosphorylase</fullName>
        <ecNumber evidence="4">2.4.2.4</ecNumber>
    </recommendedName>
    <alternativeName>
        <fullName evidence="4">TdRPase</fullName>
    </alternativeName>
</protein>
<dbReference type="Pfam" id="PF02885">
    <property type="entry name" value="Glycos_trans_3N"/>
    <property type="match status" value="1"/>
</dbReference>
<dbReference type="InterPro" id="IPR035902">
    <property type="entry name" value="Nuc_phospho_transferase"/>
</dbReference>
<dbReference type="Gene3D" id="1.20.970.50">
    <property type="match status" value="1"/>
</dbReference>
<evidence type="ECO:0000259" key="5">
    <source>
        <dbReference type="SMART" id="SM00941"/>
    </source>
</evidence>
<dbReference type="SUPFAM" id="SSF54680">
    <property type="entry name" value="Pyrimidine nucleoside phosphorylase C-terminal domain"/>
    <property type="match status" value="1"/>
</dbReference>
<dbReference type="Gene3D" id="3.90.1170.30">
    <property type="entry name" value="Pyrimidine nucleoside phosphorylase-like, C-terminal domain"/>
    <property type="match status" value="1"/>
</dbReference>
<feature type="domain" description="Pyrimidine nucleoside phosphorylase C-terminal" evidence="5">
    <location>
        <begin position="429"/>
        <end position="496"/>
    </location>
</feature>
<dbReference type="SUPFAM" id="SSF47648">
    <property type="entry name" value="Nucleoside phosphorylase/phosphoribosyltransferase N-terminal domain"/>
    <property type="match status" value="1"/>
</dbReference>
<dbReference type="NCBIfam" id="NF003338">
    <property type="entry name" value="PRK04350.1"/>
    <property type="match status" value="1"/>
</dbReference>
<evidence type="ECO:0000256" key="1">
    <source>
        <dbReference type="ARBA" id="ARBA00022676"/>
    </source>
</evidence>
<comment type="catalytic activity">
    <reaction evidence="3 4">
        <text>thymidine + phosphate = 2-deoxy-alpha-D-ribose 1-phosphate + thymine</text>
        <dbReference type="Rhea" id="RHEA:16037"/>
        <dbReference type="ChEBI" id="CHEBI:17748"/>
        <dbReference type="ChEBI" id="CHEBI:17821"/>
        <dbReference type="ChEBI" id="CHEBI:43474"/>
        <dbReference type="ChEBI" id="CHEBI:57259"/>
        <dbReference type="EC" id="2.4.2.4"/>
    </reaction>
</comment>
<dbReference type="Pfam" id="PF07831">
    <property type="entry name" value="PYNP_C"/>
    <property type="match status" value="1"/>
</dbReference>
<dbReference type="InterPro" id="IPR013102">
    <property type="entry name" value="PYNP_C"/>
</dbReference>
<sequence length="501" mass="52909">MNRPSGLRFRPLGIDSAHDHIVYMNAGCHICRAEGFAAQTRLVVAANGHSLIATLNTVHSDLLGIDEVSLSVSAQQRLGVVAGDQLYFSHVPVLRAESFIREKLYGHRLNGPHFEAIVADTVNGRLSDLHLAAFVAACAGERLDIRETASLTRAMVAAGARLDWGSHPVVDKHCVGGLPGNRTTPIVVAIVTAAGLLMPKTSSRAITSPAGTADTMEVLAPVDLDLSAIRRVVERTGGCVVWGGGMQLSPADDLLIRIERSLDLDSDGQLVASILSKKIAAGSDRVLIDLPVGPSAKVRSAVLARKLSKRLCRVGAELGLMVETVLSDGSQPIGRGIGPALEARDLLQVLRNDAEAPGDLRLRALWLAGRVLEMGDAAAPGEGMSRAAELLEQGLAWRQFEAICEAQGGLRSVPCAPLTEVVTAAQAGRVTQIDNRVLARIAKLAGAPEAKAAGVDLHIKLGQRVEAGQPLFTLHAEAPGELRYAARYAAEQTGVIGIHHD</sequence>
<evidence type="ECO:0000313" key="7">
    <source>
        <dbReference type="Proteomes" id="UP001595791"/>
    </source>
</evidence>
<gene>
    <name evidence="6" type="ORF">ACFOW7_07125</name>
</gene>
<proteinExistence type="inferred from homology"/>
<keyword evidence="7" id="KW-1185">Reference proteome</keyword>
<dbReference type="Gene3D" id="3.40.1030.10">
    <property type="entry name" value="Nucleoside phosphorylase/phosphoribosyltransferase catalytic domain"/>
    <property type="match status" value="1"/>
</dbReference>
<accession>A0ABV8MQ00</accession>
<dbReference type="InterPro" id="IPR013466">
    <property type="entry name" value="Thymidine/AMP_Pase"/>
</dbReference>
<evidence type="ECO:0000313" key="6">
    <source>
        <dbReference type="EMBL" id="MFC4159127.1"/>
    </source>
</evidence>
<dbReference type="InterPro" id="IPR036320">
    <property type="entry name" value="Glycosyl_Trfase_fam3_N_dom_sf"/>
</dbReference>
<dbReference type="InterPro" id="IPR028579">
    <property type="entry name" value="Thym_Pase_Put"/>
</dbReference>
<keyword evidence="2 4" id="KW-0808">Transferase</keyword>
<dbReference type="EC" id="2.4.2.4" evidence="4"/>
<evidence type="ECO:0000256" key="3">
    <source>
        <dbReference type="ARBA" id="ARBA00048550"/>
    </source>
</evidence>
<evidence type="ECO:0000256" key="2">
    <source>
        <dbReference type="ARBA" id="ARBA00022679"/>
    </source>
</evidence>
<dbReference type="InterPro" id="IPR000312">
    <property type="entry name" value="Glycosyl_Trfase_fam3"/>
</dbReference>
<dbReference type="PANTHER" id="PTHR10515">
    <property type="entry name" value="THYMIDINE PHOSPHORYLASE"/>
    <property type="match status" value="1"/>
</dbReference>
<dbReference type="InterPro" id="IPR000053">
    <property type="entry name" value="Thymidine/pyrmidine_PPase"/>
</dbReference>
<evidence type="ECO:0000256" key="4">
    <source>
        <dbReference type="HAMAP-Rule" id="MF_00703"/>
    </source>
</evidence>
<dbReference type="RefSeq" id="WP_378162549.1">
    <property type="nucleotide sequence ID" value="NZ_JBHSBU010000001.1"/>
</dbReference>
<comment type="similarity">
    <text evidence="4">Belongs to the thymidine/pyrimidine-nucleoside phosphorylase family. Type 2 subfamily.</text>
</comment>